<reference evidence="4" key="2">
    <citation type="submission" date="2016-05" db="EMBL/GenBank/DDBJ databases">
        <authorList>
            <person name="Lavstsen T."/>
            <person name="Jespersen J.S."/>
        </authorList>
    </citation>
    <scope>NUCLEOTIDE SEQUENCE [LARGE SCALE GENOMIC DNA]</scope>
</reference>
<gene>
    <name evidence="4" type="ORF">POVWA1_055850</name>
    <name evidence="5" type="ORF">POVWA2_054880</name>
</gene>
<evidence type="ECO:0000259" key="3">
    <source>
        <dbReference type="PROSITE" id="PS51676"/>
    </source>
</evidence>
<dbReference type="GO" id="GO:0003723">
    <property type="term" value="F:RNA binding"/>
    <property type="evidence" value="ECO:0007669"/>
    <property type="project" value="TreeGrafter"/>
</dbReference>
<evidence type="ECO:0000256" key="1">
    <source>
        <dbReference type="SAM" id="MobiDB-lite"/>
    </source>
</evidence>
<dbReference type="Proteomes" id="UP000078555">
    <property type="component" value="Unassembled WGS sequence"/>
</dbReference>
<dbReference type="EMBL" id="FLRE01000188">
    <property type="protein sequence ID" value="SBT47806.1"/>
    <property type="molecule type" value="Genomic_DNA"/>
</dbReference>
<dbReference type="GO" id="GO:0071004">
    <property type="term" value="C:U2-type prespliceosome"/>
    <property type="evidence" value="ECO:0007669"/>
    <property type="project" value="TreeGrafter"/>
</dbReference>
<dbReference type="Pfam" id="PF25432">
    <property type="entry name" value="FF_PRPF40A"/>
    <property type="match status" value="1"/>
</dbReference>
<accession>A0A1A8ZUG9</accession>
<feature type="region of interest" description="Disordered" evidence="1">
    <location>
        <begin position="356"/>
        <end position="394"/>
    </location>
</feature>
<dbReference type="InterPro" id="IPR036517">
    <property type="entry name" value="FF_domain_sf"/>
</dbReference>
<feature type="compositionally biased region" description="Polar residues" evidence="1">
    <location>
        <begin position="868"/>
        <end position="885"/>
    </location>
</feature>
<evidence type="ECO:0000313" key="7">
    <source>
        <dbReference type="Proteomes" id="UP000078555"/>
    </source>
</evidence>
<dbReference type="Proteomes" id="UP000078550">
    <property type="component" value="Unassembled WGS sequence"/>
</dbReference>
<evidence type="ECO:0000313" key="5">
    <source>
        <dbReference type="EMBL" id="SBT47806.1"/>
    </source>
</evidence>
<dbReference type="InterPro" id="IPR001202">
    <property type="entry name" value="WW_dom"/>
</dbReference>
<feature type="domain" description="WW" evidence="2">
    <location>
        <begin position="226"/>
        <end position="259"/>
    </location>
</feature>
<dbReference type="InterPro" id="IPR036020">
    <property type="entry name" value="WW_dom_sf"/>
</dbReference>
<evidence type="ECO:0000313" key="4">
    <source>
        <dbReference type="EMBL" id="SBT47532.1"/>
    </source>
</evidence>
<sequence length="885" mass="103295">MPRRRNSSKMAGASNASAALNFPGFPNLPNMPGFPGLPGMPGHAMSNPHFMSNNPMGQMPMPFMPGLMPNMNPTDFYGKNLMHMNPGYDSYNPLIYGQHNSMNMPIPSNGIDSMNDVSMHIGNPNMIKLYNDKEYMLNSPNKSMNSHQQQINLPSDMNATSINTTSGNANGMGVVNVSYMNNFNVDNHGWCEMVAKNGRKYYYNSITKCSKWEKPDELKSKVELRISQQTKWKEYSCSDGRKYWHHEEKNISLWDEPEEIKKIKLECAAEEEEAANKGTVGDTLNKTEQGDKNELEPSTQLDKDTYPNDDVLNNGNQNGNKTKLHNDHMNGVSREMHISALSTDNVEDTNKRKECSGYYRSDGTLRDHAIDNDGGGANAHGDGDGDGKQKSSQSVVWTKFENKNEAREHLKLLFEEKNINPKMTWENTLKVLESDNRWQSLVILTKGEKKQMFSEYVSHAVKRAIENERRKRQKSRELIFQKLLCWDKLSEQITYVEFASEFYNEEWWNWITEKERDEIFQDFLDEYKHKFKEDRRKKRKKICENLKEKFQEYANMKNPLKWNDVKVYFKDDEDFNSLHKIDALATWESFYEKYYNQEKMELKKKVFRILRKKRDSFIELLNEYHQKNILNMKTQWIYFVSKIYKDVRYTDLLGHQGSSPKVLFEEFIDSLQEQYLRHKSYVKSAYKEMDCSVDENTTFEQFLQFFTNVQKKYNIPETNMNCIYLSLQKKLKEKKSKEVKHINKVAKFLTKIPELKPFMTYSKVISIAKNSSKWPLVCDLCPKEEQKLVAFNVWKSYANSKKRELSIDSSISNSNKNLKHPRTKESLKSSGDDEYDEEEADGEEDEDGEYEKSAFSKYKKYSREDSDSSAQTIESLRTIDHNVSS</sequence>
<dbReference type="InterPro" id="IPR039726">
    <property type="entry name" value="Prp40-like"/>
</dbReference>
<dbReference type="SUPFAM" id="SSF51045">
    <property type="entry name" value="WW domain"/>
    <property type="match status" value="2"/>
</dbReference>
<dbReference type="InterPro" id="IPR002713">
    <property type="entry name" value="FF_domain"/>
</dbReference>
<dbReference type="CDD" id="cd00201">
    <property type="entry name" value="WW"/>
    <property type="match status" value="1"/>
</dbReference>
<dbReference type="Pfam" id="PF00397">
    <property type="entry name" value="WW"/>
    <property type="match status" value="1"/>
</dbReference>
<dbReference type="Gene3D" id="2.20.70.10">
    <property type="match status" value="2"/>
</dbReference>
<evidence type="ECO:0000313" key="6">
    <source>
        <dbReference type="Proteomes" id="UP000078550"/>
    </source>
</evidence>
<dbReference type="GO" id="GO:0005685">
    <property type="term" value="C:U1 snRNP"/>
    <property type="evidence" value="ECO:0007669"/>
    <property type="project" value="TreeGrafter"/>
</dbReference>
<protein>
    <submittedName>
        <fullName evidence="4">Pre-mRNA-processing factor 40, putative (PRP40)</fullName>
    </submittedName>
</protein>
<dbReference type="PANTHER" id="PTHR11864">
    <property type="entry name" value="PRE-MRNA-PROCESSING PROTEIN PRP40"/>
    <property type="match status" value="1"/>
</dbReference>
<name>A0A1A8ZUG9_PLAOA</name>
<dbReference type="PROSITE" id="PS51676">
    <property type="entry name" value="FF"/>
    <property type="match status" value="1"/>
</dbReference>
<dbReference type="PANTHER" id="PTHR11864:SF0">
    <property type="entry name" value="PRP40 PRE-MRNA PROCESSING FACTOR 40 HOMOLOG A (YEAST)"/>
    <property type="match status" value="1"/>
</dbReference>
<feature type="compositionally biased region" description="Polar residues" evidence="1">
    <location>
        <begin position="311"/>
        <end position="321"/>
    </location>
</feature>
<dbReference type="SUPFAM" id="SSF81698">
    <property type="entry name" value="FF domain"/>
    <property type="match status" value="2"/>
</dbReference>
<keyword evidence="7" id="KW-1185">Reference proteome</keyword>
<feature type="compositionally biased region" description="Acidic residues" evidence="1">
    <location>
        <begin position="832"/>
        <end position="849"/>
    </location>
</feature>
<evidence type="ECO:0000259" key="2">
    <source>
        <dbReference type="PROSITE" id="PS50020"/>
    </source>
</evidence>
<proteinExistence type="predicted"/>
<dbReference type="PROSITE" id="PS50020">
    <property type="entry name" value="WW_DOMAIN_2"/>
    <property type="match status" value="2"/>
</dbReference>
<organism evidence="4 7">
    <name type="scientific">Plasmodium ovale wallikeri</name>
    <dbReference type="NCBI Taxonomy" id="864142"/>
    <lineage>
        <taxon>Eukaryota</taxon>
        <taxon>Sar</taxon>
        <taxon>Alveolata</taxon>
        <taxon>Apicomplexa</taxon>
        <taxon>Aconoidasida</taxon>
        <taxon>Haemosporida</taxon>
        <taxon>Plasmodiidae</taxon>
        <taxon>Plasmodium</taxon>
        <taxon>Plasmodium (Plasmodium)</taxon>
    </lineage>
</organism>
<dbReference type="SMART" id="SM00441">
    <property type="entry name" value="FF"/>
    <property type="match status" value="2"/>
</dbReference>
<dbReference type="FunFam" id="2.20.70.10:FF:000105">
    <property type="entry name" value="Pre-mRNA-processing factor 40, putative"/>
    <property type="match status" value="1"/>
</dbReference>
<feature type="region of interest" description="Disordered" evidence="1">
    <location>
        <begin position="272"/>
        <end position="327"/>
    </location>
</feature>
<feature type="region of interest" description="Disordered" evidence="1">
    <location>
        <begin position="811"/>
        <end position="885"/>
    </location>
</feature>
<dbReference type="EMBL" id="FLRD01000147">
    <property type="protein sequence ID" value="SBT47532.1"/>
    <property type="molecule type" value="Genomic_DNA"/>
</dbReference>
<dbReference type="GO" id="GO:0045292">
    <property type="term" value="P:mRNA cis splicing, via spliceosome"/>
    <property type="evidence" value="ECO:0007669"/>
    <property type="project" value="InterPro"/>
</dbReference>
<dbReference type="SMART" id="SM00456">
    <property type="entry name" value="WW"/>
    <property type="match status" value="2"/>
</dbReference>
<feature type="compositionally biased region" description="Basic and acidic residues" evidence="1">
    <location>
        <begin position="288"/>
        <end position="306"/>
    </location>
</feature>
<dbReference type="Pfam" id="PF01846">
    <property type="entry name" value="FF"/>
    <property type="match status" value="2"/>
</dbReference>
<feature type="domain" description="WW" evidence="2">
    <location>
        <begin position="189"/>
        <end position="217"/>
    </location>
</feature>
<dbReference type="AlphaFoldDB" id="A0A1A8ZUG9"/>
<dbReference type="Gene3D" id="1.10.10.440">
    <property type="entry name" value="FF domain"/>
    <property type="match status" value="2"/>
</dbReference>
<reference evidence="6 7" key="1">
    <citation type="submission" date="2016-05" db="EMBL/GenBank/DDBJ databases">
        <authorList>
            <person name="Naeem Raeece"/>
        </authorList>
    </citation>
    <scope>NUCLEOTIDE SEQUENCE [LARGE SCALE GENOMIC DNA]</scope>
</reference>
<feature type="domain" description="FF" evidence="3">
    <location>
        <begin position="403"/>
        <end position="459"/>
    </location>
</feature>